<proteinExistence type="predicted"/>
<accession>A0ABV6WYN7</accession>
<keyword evidence="3" id="KW-0812">Transmembrane</keyword>
<gene>
    <name evidence="4" type="ORF">ACEZDB_09290</name>
</gene>
<evidence type="ECO:0000256" key="2">
    <source>
        <dbReference type="SAM" id="MobiDB-lite"/>
    </source>
</evidence>
<feature type="compositionally biased region" description="Low complexity" evidence="2">
    <location>
        <begin position="198"/>
        <end position="217"/>
    </location>
</feature>
<dbReference type="RefSeq" id="WP_380550821.1">
    <property type="nucleotide sequence ID" value="NZ_JBHEZY010000003.1"/>
</dbReference>
<feature type="region of interest" description="Disordered" evidence="2">
    <location>
        <begin position="405"/>
        <end position="426"/>
    </location>
</feature>
<keyword evidence="3" id="KW-0472">Membrane</keyword>
<dbReference type="Proteomes" id="UP001592530">
    <property type="component" value="Unassembled WGS sequence"/>
</dbReference>
<feature type="coiled-coil region" evidence="1">
    <location>
        <begin position="81"/>
        <end position="148"/>
    </location>
</feature>
<organism evidence="4 5">
    <name type="scientific">Streptacidiphilus alkalitolerans</name>
    <dbReference type="NCBI Taxonomy" id="3342712"/>
    <lineage>
        <taxon>Bacteria</taxon>
        <taxon>Bacillati</taxon>
        <taxon>Actinomycetota</taxon>
        <taxon>Actinomycetes</taxon>
        <taxon>Kitasatosporales</taxon>
        <taxon>Streptomycetaceae</taxon>
        <taxon>Streptacidiphilus</taxon>
    </lineage>
</organism>
<dbReference type="EMBL" id="JBHEZY010000003">
    <property type="protein sequence ID" value="MFC1430852.1"/>
    <property type="molecule type" value="Genomic_DNA"/>
</dbReference>
<name>A0ABV6WYN7_9ACTN</name>
<comment type="caution">
    <text evidence="4">The sequence shown here is derived from an EMBL/GenBank/DDBJ whole genome shotgun (WGS) entry which is preliminary data.</text>
</comment>
<sequence length="513" mass="52246">MPRGRHRQSSPLSRLLPPTACGVLAIASLIAAVFTGDPAVLRTLVVAASVGAFAGAVLLRLREHAGDVELEAEIAARARDESRFEDRVAELEYQAETAEEQVKRLERRLLAQRAQITRIESENARLLRERARAAAEEIAREAEQARLREVTARGTRPTPTAYLKAAAALRGLERRAAVGQAQRIAANAATVTPRSVTPQAAAPQAEGQQAAAPQGVGQETGSSAGAPQAAALQIGAQQSGSPQAEGQQAGVVQAVGQQASAPQAAEPQGVGRQAGAPQVAPQQSGSLQAVGPQGTAPQAVVPQGIGSQGGVPQETALQAGGPQGAGAQVGVHQAAPQAGAPQAVVGGEAAAASAAPLPSALDALAARQHPVQERPATPASATPQGPAWARAALPPMRPASAVLPTALTRPSRQSRDLLRKDAGSSGTFNFFSRQEAAISTGLGDLADVVGDEAAAAQSRYAGEAPAPAAEPTPGAGTLPDPVHDREAQAKAELVDLTADDETEPIDVRALRAI</sequence>
<feature type="region of interest" description="Disordered" evidence="2">
    <location>
        <begin position="189"/>
        <end position="334"/>
    </location>
</feature>
<feature type="region of interest" description="Disordered" evidence="2">
    <location>
        <begin position="458"/>
        <end position="488"/>
    </location>
</feature>
<evidence type="ECO:0000256" key="3">
    <source>
        <dbReference type="SAM" id="Phobius"/>
    </source>
</evidence>
<evidence type="ECO:0000313" key="4">
    <source>
        <dbReference type="EMBL" id="MFC1430852.1"/>
    </source>
</evidence>
<feature type="compositionally biased region" description="Low complexity" evidence="2">
    <location>
        <begin position="461"/>
        <end position="477"/>
    </location>
</feature>
<feature type="compositionally biased region" description="Low complexity" evidence="2">
    <location>
        <begin position="316"/>
        <end position="334"/>
    </location>
</feature>
<feature type="region of interest" description="Disordered" evidence="2">
    <location>
        <begin position="368"/>
        <end position="390"/>
    </location>
</feature>
<protein>
    <submittedName>
        <fullName evidence="4">Uncharacterized protein</fullName>
    </submittedName>
</protein>
<feature type="compositionally biased region" description="Low complexity" evidence="2">
    <location>
        <begin position="243"/>
        <end position="268"/>
    </location>
</feature>
<evidence type="ECO:0000313" key="5">
    <source>
        <dbReference type="Proteomes" id="UP001592530"/>
    </source>
</evidence>
<keyword evidence="3" id="KW-1133">Transmembrane helix</keyword>
<evidence type="ECO:0000256" key="1">
    <source>
        <dbReference type="SAM" id="Coils"/>
    </source>
</evidence>
<feature type="compositionally biased region" description="Basic and acidic residues" evidence="2">
    <location>
        <begin position="413"/>
        <end position="422"/>
    </location>
</feature>
<reference evidence="4 5" key="1">
    <citation type="submission" date="2024-09" db="EMBL/GenBank/DDBJ databases">
        <authorList>
            <person name="Lee S.D."/>
        </authorList>
    </citation>
    <scope>NUCLEOTIDE SEQUENCE [LARGE SCALE GENOMIC DNA]</scope>
    <source>
        <strain evidence="4 5">N1-3</strain>
    </source>
</reference>
<keyword evidence="1" id="KW-0175">Coiled coil</keyword>
<feature type="transmembrane region" description="Helical" evidence="3">
    <location>
        <begin position="12"/>
        <end position="34"/>
    </location>
</feature>